<dbReference type="RefSeq" id="WP_171001802.1">
    <property type="nucleotide sequence ID" value="NZ_BJDN01000001.1"/>
</dbReference>
<dbReference type="PROSITE" id="PS50943">
    <property type="entry name" value="HTH_CROC1"/>
    <property type="match status" value="1"/>
</dbReference>
<organism evidence="3 4">
    <name type="scientific">Loigolactobacillus binensis</name>
    <dbReference type="NCBI Taxonomy" id="2559922"/>
    <lineage>
        <taxon>Bacteria</taxon>
        <taxon>Bacillati</taxon>
        <taxon>Bacillota</taxon>
        <taxon>Bacilli</taxon>
        <taxon>Lactobacillales</taxon>
        <taxon>Lactobacillaceae</taxon>
        <taxon>Loigolactobacillus</taxon>
    </lineage>
</organism>
<evidence type="ECO:0000313" key="4">
    <source>
        <dbReference type="Proteomes" id="UP001597104"/>
    </source>
</evidence>
<dbReference type="PANTHER" id="PTHR46558">
    <property type="entry name" value="TRACRIPTIONAL REGULATORY PROTEIN-RELATED-RELATED"/>
    <property type="match status" value="1"/>
</dbReference>
<keyword evidence="1" id="KW-0238">DNA-binding</keyword>
<dbReference type="Proteomes" id="UP001597104">
    <property type="component" value="Unassembled WGS sequence"/>
</dbReference>
<evidence type="ECO:0000256" key="1">
    <source>
        <dbReference type="ARBA" id="ARBA00023125"/>
    </source>
</evidence>
<dbReference type="SMART" id="SM00530">
    <property type="entry name" value="HTH_XRE"/>
    <property type="match status" value="1"/>
</dbReference>
<feature type="domain" description="HTH cro/C1-type" evidence="2">
    <location>
        <begin position="6"/>
        <end position="60"/>
    </location>
</feature>
<dbReference type="SUPFAM" id="SSF47413">
    <property type="entry name" value="lambda repressor-like DNA-binding domains"/>
    <property type="match status" value="1"/>
</dbReference>
<keyword evidence="4" id="KW-1185">Reference proteome</keyword>
<evidence type="ECO:0000313" key="3">
    <source>
        <dbReference type="EMBL" id="MFD0897969.1"/>
    </source>
</evidence>
<dbReference type="EMBL" id="JBHTIO010000044">
    <property type="protein sequence ID" value="MFD0897969.1"/>
    <property type="molecule type" value="Genomic_DNA"/>
</dbReference>
<dbReference type="Pfam" id="PF01381">
    <property type="entry name" value="HTH_3"/>
    <property type="match status" value="1"/>
</dbReference>
<proteinExistence type="predicted"/>
<reference evidence="4" key="1">
    <citation type="journal article" date="2019" name="Int. J. Syst. Evol. Microbiol.">
        <title>The Global Catalogue of Microorganisms (GCM) 10K type strain sequencing project: providing services to taxonomists for standard genome sequencing and annotation.</title>
        <authorList>
            <consortium name="The Broad Institute Genomics Platform"/>
            <consortium name="The Broad Institute Genome Sequencing Center for Infectious Disease"/>
            <person name="Wu L."/>
            <person name="Ma J."/>
        </authorList>
    </citation>
    <scope>NUCLEOTIDE SEQUENCE [LARGE SCALE GENOMIC DNA]</scope>
    <source>
        <strain evidence="4">CCM 8925</strain>
    </source>
</reference>
<dbReference type="PANTHER" id="PTHR46558:SF4">
    <property type="entry name" value="DNA-BIDING PHAGE PROTEIN"/>
    <property type="match status" value="1"/>
</dbReference>
<dbReference type="InterPro" id="IPR001387">
    <property type="entry name" value="Cro/C1-type_HTH"/>
</dbReference>
<sequence length="73" mass="8347">MIQNKLRVLRAERRWSQTDLAQRLDVTRQTVAAIENGKYSLSLQLAFKIARVFQVDLSVVFQDVPAEGAEKND</sequence>
<name>A0ABW3EEX6_9LACO</name>
<dbReference type="InterPro" id="IPR010982">
    <property type="entry name" value="Lambda_DNA-bd_dom_sf"/>
</dbReference>
<protein>
    <submittedName>
        <fullName evidence="3">Helix-turn-helix transcriptional regulator</fullName>
    </submittedName>
</protein>
<comment type="caution">
    <text evidence="3">The sequence shown here is derived from an EMBL/GenBank/DDBJ whole genome shotgun (WGS) entry which is preliminary data.</text>
</comment>
<accession>A0ABW3EEX6</accession>
<dbReference type="CDD" id="cd00093">
    <property type="entry name" value="HTH_XRE"/>
    <property type="match status" value="1"/>
</dbReference>
<evidence type="ECO:0000259" key="2">
    <source>
        <dbReference type="PROSITE" id="PS50943"/>
    </source>
</evidence>
<dbReference type="Gene3D" id="1.10.260.40">
    <property type="entry name" value="lambda repressor-like DNA-binding domains"/>
    <property type="match status" value="1"/>
</dbReference>
<gene>
    <name evidence="3" type="ORF">ACFQZ7_09570</name>
</gene>